<evidence type="ECO:0000256" key="1">
    <source>
        <dbReference type="SAM" id="MobiDB-lite"/>
    </source>
</evidence>
<sequence length="337" mass="38426">MSMDDRNDAYSTRDSLAEIHRRSTEDKMQERKEKNIRRRLAARSYHLPGYSWCKDWVQYMMNNHPLLGICCHHKLHPLGLGQRLICLIGSIAFGLAATNFVFLYYSLNEEADMNKTLFKVELMSNTTDSSPRLKSFEVTEHMFALWTFGGVVHSAFDLTIWYFSACSCCLPGGILATFGCGCCRKLGNYVVVGVVMVTVAIATFVVVWRAARMEYLRDMEEMGINDDQRMIYYSKWKELDSMDNYSFLYGYVGELAMALFVFYPVLGTILFSGILGCGRLPLLGGRPREVWKERAEQRRRRKKGSGTIGTSTTNSNSTMGTETIGELDWDNEDMYGP</sequence>
<feature type="transmembrane region" description="Helical" evidence="2">
    <location>
        <begin position="255"/>
        <end position="278"/>
    </location>
</feature>
<feature type="transmembrane region" description="Helical" evidence="2">
    <location>
        <begin position="84"/>
        <end position="107"/>
    </location>
</feature>
<gene>
    <name evidence="3" type="ORF">OAUR00152_LOCUS35475</name>
</gene>
<name>A0A7S4NAV5_9STRA</name>
<feature type="compositionally biased region" description="Low complexity" evidence="1">
    <location>
        <begin position="308"/>
        <end position="323"/>
    </location>
</feature>
<organism evidence="3">
    <name type="scientific">Odontella aurita</name>
    <dbReference type="NCBI Taxonomy" id="265563"/>
    <lineage>
        <taxon>Eukaryota</taxon>
        <taxon>Sar</taxon>
        <taxon>Stramenopiles</taxon>
        <taxon>Ochrophyta</taxon>
        <taxon>Bacillariophyta</taxon>
        <taxon>Mediophyceae</taxon>
        <taxon>Biddulphiophycidae</taxon>
        <taxon>Eupodiscales</taxon>
        <taxon>Odontellaceae</taxon>
        <taxon>Odontella</taxon>
    </lineage>
</organism>
<keyword evidence="2" id="KW-0812">Transmembrane</keyword>
<reference evidence="3" key="1">
    <citation type="submission" date="2021-01" db="EMBL/GenBank/DDBJ databases">
        <authorList>
            <person name="Corre E."/>
            <person name="Pelletier E."/>
            <person name="Niang G."/>
            <person name="Scheremetjew M."/>
            <person name="Finn R."/>
            <person name="Kale V."/>
            <person name="Holt S."/>
            <person name="Cochrane G."/>
            <person name="Meng A."/>
            <person name="Brown T."/>
            <person name="Cohen L."/>
        </authorList>
    </citation>
    <scope>NUCLEOTIDE SEQUENCE</scope>
    <source>
        <strain evidence="3">Isolate 1302-5</strain>
    </source>
</reference>
<evidence type="ECO:0000256" key="2">
    <source>
        <dbReference type="SAM" id="Phobius"/>
    </source>
</evidence>
<evidence type="ECO:0000313" key="3">
    <source>
        <dbReference type="EMBL" id="CAE2277058.1"/>
    </source>
</evidence>
<feature type="region of interest" description="Disordered" evidence="1">
    <location>
        <begin position="293"/>
        <end position="323"/>
    </location>
</feature>
<proteinExistence type="predicted"/>
<protein>
    <submittedName>
        <fullName evidence="3">Uncharacterized protein</fullName>
    </submittedName>
</protein>
<dbReference type="EMBL" id="HBKQ01051409">
    <property type="protein sequence ID" value="CAE2277058.1"/>
    <property type="molecule type" value="Transcribed_RNA"/>
</dbReference>
<dbReference type="AlphaFoldDB" id="A0A7S4NAV5"/>
<feature type="transmembrane region" description="Helical" evidence="2">
    <location>
        <begin position="189"/>
        <end position="211"/>
    </location>
</feature>
<keyword evidence="2" id="KW-0472">Membrane</keyword>
<accession>A0A7S4NAV5</accession>
<feature type="transmembrane region" description="Helical" evidence="2">
    <location>
        <begin position="160"/>
        <end position="182"/>
    </location>
</feature>
<keyword evidence="2" id="KW-1133">Transmembrane helix</keyword>